<dbReference type="NCBIfam" id="NF037994">
    <property type="entry name" value="DcuC_1"/>
    <property type="match status" value="1"/>
</dbReference>
<comment type="subcellular location">
    <subcellularLocation>
        <location evidence="1">Cell membrane</location>
        <topology evidence="1">Multi-pass membrane protein</topology>
    </subcellularLocation>
</comment>
<keyword evidence="3" id="KW-0813">Transport</keyword>
<feature type="transmembrane region" description="Helical" evidence="8">
    <location>
        <begin position="405"/>
        <end position="422"/>
    </location>
</feature>
<protein>
    <submittedName>
        <fullName evidence="9">C4-dicarboxylate transporter DcuC</fullName>
    </submittedName>
</protein>
<feature type="transmembrane region" description="Helical" evidence="8">
    <location>
        <begin position="155"/>
        <end position="178"/>
    </location>
</feature>
<keyword evidence="6 8" id="KW-1133">Transmembrane helix</keyword>
<evidence type="ECO:0000313" key="10">
    <source>
        <dbReference type="Proteomes" id="UP001165481"/>
    </source>
</evidence>
<dbReference type="Pfam" id="PF03606">
    <property type="entry name" value="DcuC"/>
    <property type="match status" value="1"/>
</dbReference>
<evidence type="ECO:0000256" key="2">
    <source>
        <dbReference type="ARBA" id="ARBA00005275"/>
    </source>
</evidence>
<evidence type="ECO:0000256" key="6">
    <source>
        <dbReference type="ARBA" id="ARBA00022989"/>
    </source>
</evidence>
<name>A0ABT7INT9_9BURK</name>
<accession>A0ABT7INT9</accession>
<comment type="caution">
    <text evidence="9">The sequence shown here is derived from an EMBL/GenBank/DDBJ whole genome shotgun (WGS) entry which is preliminary data.</text>
</comment>
<keyword evidence="5 8" id="KW-0812">Transmembrane</keyword>
<comment type="similarity">
    <text evidence="2">Belongs to the DcuC/DcuD transporter (TC 2.A.61) family.</text>
</comment>
<keyword evidence="4" id="KW-1003">Cell membrane</keyword>
<dbReference type="InterPro" id="IPR004669">
    <property type="entry name" value="C4_dicarb_anaerob_car"/>
</dbReference>
<dbReference type="Proteomes" id="UP001165481">
    <property type="component" value="Unassembled WGS sequence"/>
</dbReference>
<feature type="transmembrane region" description="Helical" evidence="8">
    <location>
        <begin position="214"/>
        <end position="233"/>
    </location>
</feature>
<evidence type="ECO:0000256" key="7">
    <source>
        <dbReference type="ARBA" id="ARBA00023136"/>
    </source>
</evidence>
<evidence type="ECO:0000256" key="8">
    <source>
        <dbReference type="SAM" id="Phobius"/>
    </source>
</evidence>
<dbReference type="NCBIfam" id="TIGR00771">
    <property type="entry name" value="DcuC"/>
    <property type="match status" value="1"/>
</dbReference>
<feature type="transmembrane region" description="Helical" evidence="8">
    <location>
        <begin position="375"/>
        <end position="398"/>
    </location>
</feature>
<evidence type="ECO:0000256" key="4">
    <source>
        <dbReference type="ARBA" id="ARBA00022475"/>
    </source>
</evidence>
<evidence type="ECO:0000313" key="9">
    <source>
        <dbReference type="EMBL" id="MDL2060055.1"/>
    </source>
</evidence>
<evidence type="ECO:0000256" key="5">
    <source>
        <dbReference type="ARBA" id="ARBA00022692"/>
    </source>
</evidence>
<reference evidence="9" key="1">
    <citation type="submission" date="2023-03" db="EMBL/GenBank/DDBJ databases">
        <title>Mesosutterella sp. nov. isolated from porcine feces.</title>
        <authorList>
            <person name="Yu S."/>
        </authorList>
    </citation>
    <scope>NUCLEOTIDE SEQUENCE</scope>
    <source>
        <strain evidence="9">AGMB02718</strain>
    </source>
</reference>
<dbReference type="PANTHER" id="PTHR42002:SF2">
    <property type="entry name" value="ANAEROBIC C4-DICARBOXYLATE TRANSPORTER DCUC-RELATED"/>
    <property type="match status" value="1"/>
</dbReference>
<dbReference type="EMBL" id="JAKZJU020000001">
    <property type="protein sequence ID" value="MDL2060055.1"/>
    <property type="molecule type" value="Genomic_DNA"/>
</dbReference>
<keyword evidence="7 8" id="KW-0472">Membrane</keyword>
<dbReference type="PANTHER" id="PTHR42002">
    <property type="entry name" value="ANAEROBIC C4-DICARBOXYLATE TRANSPORTER DCUC-RELATED"/>
    <property type="match status" value="1"/>
</dbReference>
<dbReference type="InterPro" id="IPR018385">
    <property type="entry name" value="C4_dicarb_anaerob_car-like"/>
</dbReference>
<organism evidence="9 10">
    <name type="scientific">Mesosutterella faecium</name>
    <dbReference type="NCBI Taxonomy" id="2925194"/>
    <lineage>
        <taxon>Bacteria</taxon>
        <taxon>Pseudomonadati</taxon>
        <taxon>Pseudomonadota</taxon>
        <taxon>Betaproteobacteria</taxon>
        <taxon>Burkholderiales</taxon>
        <taxon>Sutterellaceae</taxon>
        <taxon>Mesosutterella</taxon>
    </lineage>
</organism>
<sequence>MIAACFGVDPVSPKASTHFIGFDFAQAFTDKMKGRLPGLGLNIMWIAGFSYYMDKIGASKALVKACVRPLSAIRSPYVLLAVTYVIGQFMALFINSAVGLGLLLMASIYPLLIALGVSKTSAAAVIGSTCCLDLGPSSSNAMRAADLLNTDVVTYFVQNQIPVAVCVIAVVAVGHFFVQRWFDRRDAAAGAAEAAGPAEKRDVSKAFEGAGPGWYAVLPMVPLVLLIVFSPMVYKGVKLSLQTAIILSILLAFVVDLVTHRQVKEAILRTKSVFEGMGKVFTSTVSLICCAELFALGMTKVGGITTMIQAAASMESAGVWLMLLVMIAIMVIATLVTGSGNAAFFAFSPLLPEAAASVGMNAAVLAVPVQLSAGIARTMCPIAGVTIAVSSIAGISPFQLVRRTIPVMVLALITNIAASAVFL</sequence>
<evidence type="ECO:0000256" key="3">
    <source>
        <dbReference type="ARBA" id="ARBA00022448"/>
    </source>
</evidence>
<feature type="transmembrane region" description="Helical" evidence="8">
    <location>
        <begin position="350"/>
        <end position="369"/>
    </location>
</feature>
<gene>
    <name evidence="9" type="primary">dcuC</name>
    <name evidence="9" type="ORF">MUN46_008930</name>
</gene>
<evidence type="ECO:0000256" key="1">
    <source>
        <dbReference type="ARBA" id="ARBA00004651"/>
    </source>
</evidence>
<keyword evidence="10" id="KW-1185">Reference proteome</keyword>
<dbReference type="RefSeq" id="WP_243376351.1">
    <property type="nucleotide sequence ID" value="NZ_JAKZJU020000001.1"/>
</dbReference>
<feature type="transmembrane region" description="Helical" evidence="8">
    <location>
        <begin position="77"/>
        <end position="104"/>
    </location>
</feature>
<proteinExistence type="inferred from homology"/>
<feature type="transmembrane region" description="Helical" evidence="8">
    <location>
        <begin position="319"/>
        <end position="338"/>
    </location>
</feature>
<feature type="transmembrane region" description="Helical" evidence="8">
    <location>
        <begin position="239"/>
        <end position="259"/>
    </location>
</feature>